<evidence type="ECO:0000313" key="2">
    <source>
        <dbReference type="Proteomes" id="UP000828048"/>
    </source>
</evidence>
<reference evidence="1 2" key="1">
    <citation type="journal article" date="2021" name="Hortic Res">
        <title>High-quality reference genome and annotation aids understanding of berry development for evergreen blueberry (Vaccinium darrowii).</title>
        <authorList>
            <person name="Yu J."/>
            <person name="Hulse-Kemp A.M."/>
            <person name="Babiker E."/>
            <person name="Staton M."/>
        </authorList>
    </citation>
    <scope>NUCLEOTIDE SEQUENCE [LARGE SCALE GENOMIC DNA]</scope>
    <source>
        <strain evidence="2">cv. NJ 8807/NJ 8810</strain>
        <tissue evidence="1">Young leaf</tissue>
    </source>
</reference>
<protein>
    <submittedName>
        <fullName evidence="1">Uncharacterized protein</fullName>
    </submittedName>
</protein>
<comment type="caution">
    <text evidence="1">The sequence shown here is derived from an EMBL/GenBank/DDBJ whole genome shotgun (WGS) entry which is preliminary data.</text>
</comment>
<evidence type="ECO:0000313" key="1">
    <source>
        <dbReference type="EMBL" id="KAH7853332.1"/>
    </source>
</evidence>
<dbReference type="Proteomes" id="UP000828048">
    <property type="component" value="Chromosome 11"/>
</dbReference>
<dbReference type="EMBL" id="CM037161">
    <property type="protein sequence ID" value="KAH7853332.1"/>
    <property type="molecule type" value="Genomic_DNA"/>
</dbReference>
<proteinExistence type="predicted"/>
<organism evidence="1 2">
    <name type="scientific">Vaccinium darrowii</name>
    <dbReference type="NCBI Taxonomy" id="229202"/>
    <lineage>
        <taxon>Eukaryota</taxon>
        <taxon>Viridiplantae</taxon>
        <taxon>Streptophyta</taxon>
        <taxon>Embryophyta</taxon>
        <taxon>Tracheophyta</taxon>
        <taxon>Spermatophyta</taxon>
        <taxon>Magnoliopsida</taxon>
        <taxon>eudicotyledons</taxon>
        <taxon>Gunneridae</taxon>
        <taxon>Pentapetalae</taxon>
        <taxon>asterids</taxon>
        <taxon>Ericales</taxon>
        <taxon>Ericaceae</taxon>
        <taxon>Vaccinioideae</taxon>
        <taxon>Vaccinieae</taxon>
        <taxon>Vaccinium</taxon>
    </lineage>
</organism>
<gene>
    <name evidence="1" type="ORF">Vadar_001308</name>
</gene>
<keyword evidence="2" id="KW-1185">Reference proteome</keyword>
<sequence>MATQIHHHNLHFLIVPLMSQSHLIPMTDFAKLLASHHRGATVTIITTPLNAARFQPLIDRATISGLDIRLLPLRFPCSETGLPENIENMDSLTSPDHVIHFFTATSLLQQPLEKLISVLKPPPSCLITSNALPWTSKVAEKFKIPRYVFNAISCFTLLCSNRIHESDLNLDSETIRVPDMPQRIEFKKTQLPEFVRKNSHKLKGILDQMKDSKASARGILVNSFEEMEMKYVEEYKKVSKRTWCIGPVSLCNKEVSDKFDRGNKAAIDEHYCLKWLDSKSSNSVIYACFGSLCHISCSQLIEIGLGLESLNRPFIWIIRGADKSAEMEKWLETERFEERNKERGLVIKGWAPQVMILSHPAVGGFLTHCGWNSTLEGVCAGVPMITWPMFAEQFYNEKLITEVLRIGVRIGVEVGMQWGDEEEVVFVKREKVRKAIEEVMRDGEGGGERRRRARELAEMAKKAVEEGGSSYLNITLLIEDVIQHANQSNELKLEI</sequence>
<accession>A0ACB7YJG5</accession>
<name>A0ACB7YJG5_9ERIC</name>